<keyword evidence="1" id="KW-0614">Plasmid</keyword>
<protein>
    <submittedName>
        <fullName evidence="1">Uncharacterized protein</fullName>
    </submittedName>
</protein>
<gene>
    <name evidence="1" type="ORF">PQBR55_0128</name>
</gene>
<accession>A0A0G4E6D2</accession>
<geneLocation type="plasmid" evidence="1">
    <name>pQBR55</name>
</geneLocation>
<organism evidence="1">
    <name type="scientific">Pseudomonas fluorescens (strain SBW25)</name>
    <dbReference type="NCBI Taxonomy" id="216595"/>
    <lineage>
        <taxon>Bacteria</taxon>
        <taxon>Pseudomonadati</taxon>
        <taxon>Pseudomonadota</taxon>
        <taxon>Gammaproteobacteria</taxon>
        <taxon>Pseudomonadales</taxon>
        <taxon>Pseudomonadaceae</taxon>
        <taxon>Pseudomonas</taxon>
    </lineage>
</organism>
<dbReference type="AlphaFoldDB" id="A0A0G4E6D2"/>
<evidence type="ECO:0000313" key="1">
    <source>
        <dbReference type="EMBL" id="CEK42507.1"/>
    </source>
</evidence>
<name>A0A0G4E6D2_PSEFS</name>
<proteinExistence type="predicted"/>
<sequence length="125" mass="13354">MNKLEITLIGMAQQQLSAVLRFLEKREAGIATDDDEDDYMRDSGALSVLLELAHVSDSGMGVDGVSAMLEVEAKHSAAQHAAHPLAKAADAMKKKFPPRLITSTQDIQKLHTASAAVDGPTEEGK</sequence>
<dbReference type="EMBL" id="LN713927">
    <property type="protein sequence ID" value="CEK42507.1"/>
    <property type="molecule type" value="Genomic_DNA"/>
</dbReference>
<reference evidence="1" key="1">
    <citation type="submission" date="2014-12" db="EMBL/GenBank/DDBJ databases">
        <authorList>
            <person name="Hall J."/>
        </authorList>
    </citation>
    <scope>NUCLEOTIDE SEQUENCE [LARGE SCALE GENOMIC DNA]</scope>
    <source>
        <strain evidence="1">SBW25</strain>
        <plasmid evidence="1">pQBR55</plasmid>
    </source>
</reference>
<reference evidence="1" key="2">
    <citation type="submission" date="2015-06" db="EMBL/GenBank/DDBJ databases">
        <title>Environmentally co-occuring mercury resistance plasmids are genetically and phenotypically diverse and confer variable context-dependent fitness effects.</title>
        <authorList>
            <person name="Hall J.P.J."/>
            <person name="Harrison E."/>
            <person name="Lilley A.K."/>
            <person name="Paterson S."/>
            <person name="Spiers A.J."/>
            <person name="Brockhurst M.A."/>
        </authorList>
    </citation>
    <scope>NUCLEOTIDE SEQUENCE [LARGE SCALE GENOMIC DNA]</scope>
    <source>
        <strain evidence="1">SBW25</strain>
        <plasmid evidence="1">pQBR55</plasmid>
    </source>
</reference>
<dbReference type="RefSeq" id="WP_176456065.1">
    <property type="nucleotide sequence ID" value="NZ_LN713927.1"/>
</dbReference>